<dbReference type="SUPFAM" id="SSF51569">
    <property type="entry name" value="Aldolase"/>
    <property type="match status" value="1"/>
</dbReference>
<evidence type="ECO:0000256" key="2">
    <source>
        <dbReference type="ARBA" id="ARBA00006154"/>
    </source>
</evidence>
<protein>
    <recommendedName>
        <fullName evidence="4">Homocitrate synthase</fullName>
        <ecNumber evidence="3">2.3.3.14</ecNumber>
    </recommendedName>
</protein>
<feature type="domain" description="Pyruvate carboxyltransferase" evidence="8">
    <location>
        <begin position="4"/>
        <end position="255"/>
    </location>
</feature>
<comment type="similarity">
    <text evidence="2">Belongs to the alpha-IPM synthase/homocitrate synthase family.</text>
</comment>
<evidence type="ECO:0000256" key="6">
    <source>
        <dbReference type="ARBA" id="ARBA00048019"/>
    </source>
</evidence>
<keyword evidence="5" id="KW-0808">Transferase</keyword>
<keyword evidence="10" id="KW-1185">Reference proteome</keyword>
<dbReference type="PROSITE" id="PS50991">
    <property type="entry name" value="PYR_CT"/>
    <property type="match status" value="1"/>
</dbReference>
<organism evidence="9 10">
    <name type="scientific">Candidatus Pantoea multigeneris</name>
    <dbReference type="NCBI Taxonomy" id="2608357"/>
    <lineage>
        <taxon>Bacteria</taxon>
        <taxon>Pseudomonadati</taxon>
        <taxon>Pseudomonadota</taxon>
        <taxon>Gammaproteobacteria</taxon>
        <taxon>Enterobacterales</taxon>
        <taxon>Erwiniaceae</taxon>
        <taxon>Pantoea</taxon>
    </lineage>
</organism>
<evidence type="ECO:0000256" key="4">
    <source>
        <dbReference type="ARBA" id="ARBA00020735"/>
    </source>
</evidence>
<gene>
    <name evidence="9" type="ORF">F3J40_02115</name>
</gene>
<evidence type="ECO:0000256" key="3">
    <source>
        <dbReference type="ARBA" id="ARBA00012974"/>
    </source>
</evidence>
<feature type="region of interest" description="Disordered" evidence="7">
    <location>
        <begin position="321"/>
        <end position="343"/>
    </location>
</feature>
<evidence type="ECO:0000256" key="5">
    <source>
        <dbReference type="ARBA" id="ARBA00022679"/>
    </source>
</evidence>
<accession>A0ABX0RAB1</accession>
<evidence type="ECO:0000256" key="7">
    <source>
        <dbReference type="SAM" id="MobiDB-lite"/>
    </source>
</evidence>
<dbReference type="InterPro" id="IPR013785">
    <property type="entry name" value="Aldolase_TIM"/>
</dbReference>
<dbReference type="PANTHER" id="PTHR42880:SF1">
    <property type="entry name" value="ISOPROPYLMALATE_HOMOCITRATE_CITRAMALATE SYNTHASE FAMILY PROTEIN"/>
    <property type="match status" value="1"/>
</dbReference>
<evidence type="ECO:0000259" key="8">
    <source>
        <dbReference type="PROSITE" id="PS50991"/>
    </source>
</evidence>
<dbReference type="EMBL" id="VWXF01000001">
    <property type="protein sequence ID" value="NIF20414.1"/>
    <property type="molecule type" value="Genomic_DNA"/>
</dbReference>
<feature type="compositionally biased region" description="Polar residues" evidence="7">
    <location>
        <begin position="326"/>
        <end position="343"/>
    </location>
</feature>
<evidence type="ECO:0000313" key="9">
    <source>
        <dbReference type="EMBL" id="NIF20414.1"/>
    </source>
</evidence>
<comment type="caution">
    <text evidence="9">The sequence shown here is derived from an EMBL/GenBank/DDBJ whole genome shotgun (WGS) entry which is preliminary data.</text>
</comment>
<dbReference type="InterPro" id="IPR000891">
    <property type="entry name" value="PYR_CT"/>
</dbReference>
<reference evidence="9 10" key="1">
    <citation type="journal article" date="2019" name="bioRxiv">
        <title>Bacteria contribute to plant secondary compound degradation in a generalist herbivore system.</title>
        <authorList>
            <person name="Francoeur C.B."/>
            <person name="Khadempour L."/>
            <person name="Moreira-Soto R.D."/>
            <person name="Gotting K."/>
            <person name="Book A.J."/>
            <person name="Pinto-Tomas A.A."/>
            <person name="Keefover-Ring K."/>
            <person name="Currie C.R."/>
        </authorList>
    </citation>
    <scope>NUCLEOTIDE SEQUENCE [LARGE SCALE GENOMIC DNA]</scope>
    <source>
        <strain evidence="9">Acro-835</strain>
    </source>
</reference>
<evidence type="ECO:0000313" key="10">
    <source>
        <dbReference type="Proteomes" id="UP001515683"/>
    </source>
</evidence>
<dbReference type="Pfam" id="PF00682">
    <property type="entry name" value="HMGL-like"/>
    <property type="match status" value="1"/>
</dbReference>
<comment type="catalytic activity">
    <reaction evidence="6">
        <text>acetyl-CoA + 2-oxoglutarate + H2O = (2R)-homocitrate + CoA + H(+)</text>
        <dbReference type="Rhea" id="RHEA:12929"/>
        <dbReference type="ChEBI" id="CHEBI:15377"/>
        <dbReference type="ChEBI" id="CHEBI:15378"/>
        <dbReference type="ChEBI" id="CHEBI:16810"/>
        <dbReference type="ChEBI" id="CHEBI:57287"/>
        <dbReference type="ChEBI" id="CHEBI:57288"/>
        <dbReference type="ChEBI" id="CHEBI:58884"/>
        <dbReference type="EC" id="2.3.3.14"/>
    </reaction>
</comment>
<comment type="function">
    <text evidence="1">This protein is a Fe-Mo-cofactor biosynthetic component.</text>
</comment>
<name>A0ABX0RAB1_9GAMM</name>
<sequence length="343" mass="37396">MNSVKILDVTLRDGGYRNNFNFTEEFACHAVSQLAAAGIPYCEIGYCNGSFIRKPEHGLTSAVNVSYLRALKAAAGTQLALAVMVHPKNVNQQDLEMLLEQGISMLRICLRRDQLQAGLHTIALAKSLGFFVSANVTHVTMQTLSDVTDTALQAEAAGADLICFADSNGTMIPVDVERLISRVSNRVLVPLGFHAHNNLSLALANAASAIEAGAEYIDTSICGMGKGAGNLHLSILIAYFERIGARHHYDLVKVMELSEQTSARVTNSHIATPLLDIMLGAYNFSYDVSARIKETLSTYPLPTEFHALQVMYQQDQATFHRPLTPNPVNKNATFNTTAQENVR</sequence>
<dbReference type="PANTHER" id="PTHR42880">
    <property type="entry name" value="HOMOCITRATE SYNTHASE"/>
    <property type="match status" value="1"/>
</dbReference>
<dbReference type="RefSeq" id="WP_167012399.1">
    <property type="nucleotide sequence ID" value="NZ_VWXF01000001.1"/>
</dbReference>
<dbReference type="Gene3D" id="3.20.20.70">
    <property type="entry name" value="Aldolase class I"/>
    <property type="match status" value="1"/>
</dbReference>
<evidence type="ECO:0000256" key="1">
    <source>
        <dbReference type="ARBA" id="ARBA00003050"/>
    </source>
</evidence>
<proteinExistence type="inferred from homology"/>
<dbReference type="EC" id="2.3.3.14" evidence="3"/>
<dbReference type="Proteomes" id="UP001515683">
    <property type="component" value="Unassembled WGS sequence"/>
</dbReference>